<dbReference type="Gene3D" id="1.20.59.20">
    <property type="match status" value="1"/>
</dbReference>
<dbReference type="Gene3D" id="3.40.50.620">
    <property type="entry name" value="HUPs"/>
    <property type="match status" value="1"/>
</dbReference>
<comment type="function">
    <text evidence="6">Ligates lysine onto the cytidine present at position 34 of the AUA codon-specific tRNA(Ile) that contains the anticodon CAU, in an ATP-dependent manner. Cytidine is converted to lysidine, thus changing the amino acid specificity of the tRNA from methionine to isoleucine.</text>
</comment>
<evidence type="ECO:0000256" key="4">
    <source>
        <dbReference type="ARBA" id="ARBA00022840"/>
    </source>
</evidence>
<dbReference type="SUPFAM" id="SSF52402">
    <property type="entry name" value="Adenine nucleotide alpha hydrolases-like"/>
    <property type="match status" value="1"/>
</dbReference>
<dbReference type="EMBL" id="JBHTHQ010000021">
    <property type="protein sequence ID" value="MFD0705454.1"/>
    <property type="molecule type" value="Genomic_DNA"/>
</dbReference>
<dbReference type="InterPro" id="IPR014729">
    <property type="entry name" value="Rossmann-like_a/b/a_fold"/>
</dbReference>
<evidence type="ECO:0000256" key="6">
    <source>
        <dbReference type="HAMAP-Rule" id="MF_01161"/>
    </source>
</evidence>
<keyword evidence="6" id="KW-0963">Cytoplasm</keyword>
<keyword evidence="2 6" id="KW-0819">tRNA processing</keyword>
<comment type="catalytic activity">
    <reaction evidence="5 6">
        <text>cytidine(34) in tRNA(Ile2) + L-lysine + ATP = lysidine(34) in tRNA(Ile2) + AMP + diphosphate + H(+)</text>
        <dbReference type="Rhea" id="RHEA:43744"/>
        <dbReference type="Rhea" id="RHEA-COMP:10625"/>
        <dbReference type="Rhea" id="RHEA-COMP:10670"/>
        <dbReference type="ChEBI" id="CHEBI:15378"/>
        <dbReference type="ChEBI" id="CHEBI:30616"/>
        <dbReference type="ChEBI" id="CHEBI:32551"/>
        <dbReference type="ChEBI" id="CHEBI:33019"/>
        <dbReference type="ChEBI" id="CHEBI:82748"/>
        <dbReference type="ChEBI" id="CHEBI:83665"/>
        <dbReference type="ChEBI" id="CHEBI:456215"/>
        <dbReference type="EC" id="6.3.4.19"/>
    </reaction>
</comment>
<dbReference type="Proteomes" id="UP001597036">
    <property type="component" value="Unassembled WGS sequence"/>
</dbReference>
<dbReference type="InterPro" id="IPR012795">
    <property type="entry name" value="tRNA_Ile_lys_synt_N"/>
</dbReference>
<comment type="similarity">
    <text evidence="6">Belongs to the tRNA(Ile)-lysidine synthase family.</text>
</comment>
<dbReference type="SUPFAM" id="SSF82829">
    <property type="entry name" value="MesJ substrate recognition domain-like"/>
    <property type="match status" value="1"/>
</dbReference>
<evidence type="ECO:0000256" key="1">
    <source>
        <dbReference type="ARBA" id="ARBA00022598"/>
    </source>
</evidence>
<organism evidence="8 9">
    <name type="scientific">Alloscardovia venturai</name>
    <dbReference type="NCBI Taxonomy" id="1769421"/>
    <lineage>
        <taxon>Bacteria</taxon>
        <taxon>Bacillati</taxon>
        <taxon>Actinomycetota</taxon>
        <taxon>Actinomycetes</taxon>
        <taxon>Bifidobacteriales</taxon>
        <taxon>Bifidobacteriaceae</taxon>
        <taxon>Alloscardovia</taxon>
    </lineage>
</organism>
<dbReference type="Pfam" id="PF01171">
    <property type="entry name" value="ATP_bind_3"/>
    <property type="match status" value="1"/>
</dbReference>
<feature type="domain" description="tRNA(Ile)-lysidine/2-thiocytidine synthase N-terminal" evidence="7">
    <location>
        <begin position="35"/>
        <end position="212"/>
    </location>
</feature>
<accession>A0ABW2Y865</accession>
<evidence type="ECO:0000259" key="7">
    <source>
        <dbReference type="Pfam" id="PF01171"/>
    </source>
</evidence>
<keyword evidence="3 6" id="KW-0547">Nucleotide-binding</keyword>
<dbReference type="PANTHER" id="PTHR43033">
    <property type="entry name" value="TRNA(ILE)-LYSIDINE SYNTHASE-RELATED"/>
    <property type="match status" value="1"/>
</dbReference>
<reference evidence="9" key="1">
    <citation type="journal article" date="2019" name="Int. J. Syst. Evol. Microbiol.">
        <title>The Global Catalogue of Microorganisms (GCM) 10K type strain sequencing project: providing services to taxonomists for standard genome sequencing and annotation.</title>
        <authorList>
            <consortium name="The Broad Institute Genomics Platform"/>
            <consortium name="The Broad Institute Genome Sequencing Center for Infectious Disease"/>
            <person name="Wu L."/>
            <person name="Ma J."/>
        </authorList>
    </citation>
    <scope>NUCLEOTIDE SEQUENCE [LARGE SCALE GENOMIC DNA]</scope>
    <source>
        <strain evidence="9">CCM 8604</strain>
    </source>
</reference>
<keyword evidence="9" id="KW-1185">Reference proteome</keyword>
<dbReference type="InterPro" id="IPR011063">
    <property type="entry name" value="TilS/TtcA_N"/>
</dbReference>
<dbReference type="HAMAP" id="MF_01161">
    <property type="entry name" value="tRNA_Ile_lys_synt"/>
    <property type="match status" value="1"/>
</dbReference>
<gene>
    <name evidence="6 8" type="primary">tilS</name>
    <name evidence="8" type="ORF">ACFQY8_06815</name>
</gene>
<name>A0ABW2Y865_9BIFI</name>
<comment type="domain">
    <text evidence="6">The N-terminal region contains the highly conserved SGGXDS motif, predicted to be a P-loop motif involved in ATP binding.</text>
</comment>
<dbReference type="NCBIfam" id="TIGR02432">
    <property type="entry name" value="lysidine_TilS_N"/>
    <property type="match status" value="1"/>
</dbReference>
<sequence>MSELFSRCVHLVTKTLADELESQTAKRMRETQETVLVACSGGRDSLALVAATCAAYHGELGSHGSTGDVRVGAVIVNHQLQENSAEVAARAREQCTRVGCDFVRVIDVDVERTRAGLEADARNARYQALIHVAQEENARCILVAHTSDDVAETMLIQLLRNPRFEALTGMDTFTQFDGISLVRPFLELTREDTTAACHELNLEYWDDPTNGDGVPRSEKLPQDFPLRSKLRHDVIPELSRVVGRDIRKLLAQSAQRNREDMDIIENAVDEAFSAIIRVKNGQYEVKIRPLVKFTTAIQRRVIARAIELMDIKPTASMLSDIIQLSELDQKKKLIQLTSALYANKVYDVIQLWKDR</sequence>
<proteinExistence type="inferred from homology"/>
<evidence type="ECO:0000256" key="3">
    <source>
        <dbReference type="ARBA" id="ARBA00022741"/>
    </source>
</evidence>
<dbReference type="PANTHER" id="PTHR43033:SF1">
    <property type="entry name" value="TRNA(ILE)-LYSIDINE SYNTHASE-RELATED"/>
    <property type="match status" value="1"/>
</dbReference>
<evidence type="ECO:0000256" key="2">
    <source>
        <dbReference type="ARBA" id="ARBA00022694"/>
    </source>
</evidence>
<comment type="subcellular location">
    <subcellularLocation>
        <location evidence="6">Cytoplasm</location>
    </subcellularLocation>
</comment>
<dbReference type="RefSeq" id="WP_377939140.1">
    <property type="nucleotide sequence ID" value="NZ_JBHTHQ010000021.1"/>
</dbReference>
<keyword evidence="1 6" id="KW-0436">Ligase</keyword>
<feature type="binding site" evidence="6">
    <location>
        <begin position="40"/>
        <end position="45"/>
    </location>
    <ligand>
        <name>ATP</name>
        <dbReference type="ChEBI" id="CHEBI:30616"/>
    </ligand>
</feature>
<evidence type="ECO:0000256" key="5">
    <source>
        <dbReference type="ARBA" id="ARBA00048539"/>
    </source>
</evidence>
<protein>
    <recommendedName>
        <fullName evidence="6">tRNA(Ile)-lysidine synthase</fullName>
        <ecNumber evidence="6">6.3.4.19</ecNumber>
    </recommendedName>
    <alternativeName>
        <fullName evidence="6">tRNA(Ile)-2-lysyl-cytidine synthase</fullName>
    </alternativeName>
    <alternativeName>
        <fullName evidence="6">tRNA(Ile)-lysidine synthetase</fullName>
    </alternativeName>
</protein>
<comment type="caution">
    <text evidence="8">The sequence shown here is derived from an EMBL/GenBank/DDBJ whole genome shotgun (WGS) entry which is preliminary data.</text>
</comment>
<dbReference type="InterPro" id="IPR012094">
    <property type="entry name" value="tRNA_Ile_lys_synt"/>
</dbReference>
<dbReference type="EC" id="6.3.4.19" evidence="6"/>
<dbReference type="CDD" id="cd01992">
    <property type="entry name" value="TilS_N"/>
    <property type="match status" value="1"/>
</dbReference>
<evidence type="ECO:0000313" key="9">
    <source>
        <dbReference type="Proteomes" id="UP001597036"/>
    </source>
</evidence>
<evidence type="ECO:0000313" key="8">
    <source>
        <dbReference type="EMBL" id="MFD0705454.1"/>
    </source>
</evidence>
<dbReference type="GO" id="GO:0032267">
    <property type="term" value="F:tRNA(Ile)-lysidine synthase activity"/>
    <property type="evidence" value="ECO:0007669"/>
    <property type="project" value="UniProtKB-EC"/>
</dbReference>
<keyword evidence="4 6" id="KW-0067">ATP-binding</keyword>